<dbReference type="InterPro" id="IPR007630">
    <property type="entry name" value="RNA_pol_sigma70_r4"/>
</dbReference>
<feature type="domain" description="RNA polymerase sigma-70 region 4" evidence="7">
    <location>
        <begin position="225"/>
        <end position="273"/>
    </location>
</feature>
<dbReference type="InterPro" id="IPR050239">
    <property type="entry name" value="Sigma-70_RNA_pol_init_factors"/>
</dbReference>
<feature type="domain" description="RNA polymerase sigma-70 region 2" evidence="6">
    <location>
        <begin position="112"/>
        <end position="179"/>
    </location>
</feature>
<dbReference type="Pfam" id="PF04545">
    <property type="entry name" value="Sigma70_r4"/>
    <property type="match status" value="1"/>
</dbReference>
<evidence type="ECO:0000259" key="6">
    <source>
        <dbReference type="Pfam" id="PF04542"/>
    </source>
</evidence>
<dbReference type="PANTHER" id="PTHR30603">
    <property type="entry name" value="RNA POLYMERASE SIGMA FACTOR RPO"/>
    <property type="match status" value="1"/>
</dbReference>
<dbReference type="PANTHER" id="PTHR30603:SF60">
    <property type="entry name" value="RNA POLYMERASE SIGMA FACTOR RPOD"/>
    <property type="match status" value="1"/>
</dbReference>
<dbReference type="Proteomes" id="UP000318053">
    <property type="component" value="Unassembled WGS sequence"/>
</dbReference>
<evidence type="ECO:0000256" key="4">
    <source>
        <dbReference type="ARBA" id="ARBA00023163"/>
    </source>
</evidence>
<accession>A0A5C5XNW2</accession>
<dbReference type="GO" id="GO:0016987">
    <property type="term" value="F:sigma factor activity"/>
    <property type="evidence" value="ECO:0007669"/>
    <property type="project" value="UniProtKB-KW"/>
</dbReference>
<dbReference type="InterPro" id="IPR013324">
    <property type="entry name" value="RNA_pol_sigma_r3/r4-like"/>
</dbReference>
<gene>
    <name evidence="8" type="primary">sigA_4</name>
    <name evidence="8" type="ORF">CA85_36710</name>
</gene>
<evidence type="ECO:0000256" key="3">
    <source>
        <dbReference type="ARBA" id="ARBA00023125"/>
    </source>
</evidence>
<evidence type="ECO:0000313" key="8">
    <source>
        <dbReference type="EMBL" id="TWT64886.1"/>
    </source>
</evidence>
<dbReference type="RefSeq" id="WP_186775010.1">
    <property type="nucleotide sequence ID" value="NZ_SJPK01000009.1"/>
</dbReference>
<dbReference type="InterPro" id="IPR036388">
    <property type="entry name" value="WH-like_DNA-bd_sf"/>
</dbReference>
<keyword evidence="9" id="KW-1185">Reference proteome</keyword>
<dbReference type="GO" id="GO:0003677">
    <property type="term" value="F:DNA binding"/>
    <property type="evidence" value="ECO:0007669"/>
    <property type="project" value="UniProtKB-KW"/>
</dbReference>
<dbReference type="AlphaFoldDB" id="A0A5C5XNW2"/>
<dbReference type="EMBL" id="SJPK01000009">
    <property type="protein sequence ID" value="TWT64886.1"/>
    <property type="molecule type" value="Genomic_DNA"/>
</dbReference>
<dbReference type="InterPro" id="IPR007627">
    <property type="entry name" value="RNA_pol_sigma70_r2"/>
</dbReference>
<dbReference type="Gene3D" id="1.10.10.10">
    <property type="entry name" value="Winged helix-like DNA-binding domain superfamily/Winged helix DNA-binding domain"/>
    <property type="match status" value="1"/>
</dbReference>
<keyword evidence="2" id="KW-0731">Sigma factor</keyword>
<feature type="region of interest" description="Disordered" evidence="5">
    <location>
        <begin position="182"/>
        <end position="207"/>
    </location>
</feature>
<dbReference type="PRINTS" id="PR00046">
    <property type="entry name" value="SIGMA70FCT"/>
</dbReference>
<evidence type="ECO:0000256" key="5">
    <source>
        <dbReference type="SAM" id="MobiDB-lite"/>
    </source>
</evidence>
<evidence type="ECO:0000313" key="9">
    <source>
        <dbReference type="Proteomes" id="UP000318053"/>
    </source>
</evidence>
<comment type="caution">
    <text evidence="8">The sequence shown here is derived from an EMBL/GenBank/DDBJ whole genome shotgun (WGS) entry which is preliminary data.</text>
</comment>
<protein>
    <submittedName>
        <fullName evidence="8">RNA polymerase sigma factor SigA</fullName>
    </submittedName>
</protein>
<dbReference type="SUPFAM" id="SSF88946">
    <property type="entry name" value="Sigma2 domain of RNA polymerase sigma factors"/>
    <property type="match status" value="1"/>
</dbReference>
<keyword evidence="3" id="KW-0238">DNA-binding</keyword>
<dbReference type="Gene3D" id="1.20.120.1810">
    <property type="match status" value="1"/>
</dbReference>
<sequence>MADAKIPFIPHADFESACEQDFAEIDCALYVEEEDRALRDAGEAAATFLTAVEECRILTFEGEQFLFKRLNFLRFRAHALTSTLRNQRRPRKTKVEIQRLLDEANDTREEIARSNLRLIAFVCRKRSTSSDEFDEFVAEANTILLNAIDKFDFSRGYRFSTYLTHAVQRHLARLIGRASKRRTRELSDGNEALSSAASVPDSDQPSQSDVLAAATVVLDGMEQILDERECFIVRGRFGLDGSEKGKSLRALGDEVGISKERARQILYQSLEKLAQVAKPFESMFAVK</sequence>
<proteinExistence type="predicted"/>
<dbReference type="SUPFAM" id="SSF88659">
    <property type="entry name" value="Sigma3 and sigma4 domains of RNA polymerase sigma factors"/>
    <property type="match status" value="1"/>
</dbReference>
<dbReference type="InterPro" id="IPR013325">
    <property type="entry name" value="RNA_pol_sigma_r2"/>
</dbReference>
<evidence type="ECO:0000256" key="1">
    <source>
        <dbReference type="ARBA" id="ARBA00023015"/>
    </source>
</evidence>
<dbReference type="GO" id="GO:0006352">
    <property type="term" value="P:DNA-templated transcription initiation"/>
    <property type="evidence" value="ECO:0007669"/>
    <property type="project" value="InterPro"/>
</dbReference>
<keyword evidence="4" id="KW-0804">Transcription</keyword>
<dbReference type="InterPro" id="IPR000943">
    <property type="entry name" value="RNA_pol_sigma70"/>
</dbReference>
<dbReference type="NCBIfam" id="TIGR02937">
    <property type="entry name" value="sigma70-ECF"/>
    <property type="match status" value="1"/>
</dbReference>
<keyword evidence="1" id="KW-0805">Transcription regulation</keyword>
<evidence type="ECO:0000256" key="2">
    <source>
        <dbReference type="ARBA" id="ARBA00023082"/>
    </source>
</evidence>
<dbReference type="Pfam" id="PF04542">
    <property type="entry name" value="Sigma70_r2"/>
    <property type="match status" value="1"/>
</dbReference>
<organism evidence="8 9">
    <name type="scientific">Allorhodopirellula solitaria</name>
    <dbReference type="NCBI Taxonomy" id="2527987"/>
    <lineage>
        <taxon>Bacteria</taxon>
        <taxon>Pseudomonadati</taxon>
        <taxon>Planctomycetota</taxon>
        <taxon>Planctomycetia</taxon>
        <taxon>Pirellulales</taxon>
        <taxon>Pirellulaceae</taxon>
        <taxon>Allorhodopirellula</taxon>
    </lineage>
</organism>
<reference evidence="8 9" key="1">
    <citation type="submission" date="2019-02" db="EMBL/GenBank/DDBJ databases">
        <title>Deep-cultivation of Planctomycetes and their phenomic and genomic characterization uncovers novel biology.</title>
        <authorList>
            <person name="Wiegand S."/>
            <person name="Jogler M."/>
            <person name="Boedeker C."/>
            <person name="Pinto D."/>
            <person name="Vollmers J."/>
            <person name="Rivas-Marin E."/>
            <person name="Kohn T."/>
            <person name="Peeters S.H."/>
            <person name="Heuer A."/>
            <person name="Rast P."/>
            <person name="Oberbeckmann S."/>
            <person name="Bunk B."/>
            <person name="Jeske O."/>
            <person name="Meyerdierks A."/>
            <person name="Storesund J.E."/>
            <person name="Kallscheuer N."/>
            <person name="Luecker S."/>
            <person name="Lage O.M."/>
            <person name="Pohl T."/>
            <person name="Merkel B.J."/>
            <person name="Hornburger P."/>
            <person name="Mueller R.-W."/>
            <person name="Bruemmer F."/>
            <person name="Labrenz M."/>
            <person name="Spormann A.M."/>
            <person name="Op Den Camp H."/>
            <person name="Overmann J."/>
            <person name="Amann R."/>
            <person name="Jetten M.S.M."/>
            <person name="Mascher T."/>
            <person name="Medema M.H."/>
            <person name="Devos D.P."/>
            <person name="Kaster A.-K."/>
            <person name="Ovreas L."/>
            <person name="Rohde M."/>
            <person name="Galperin M.Y."/>
            <person name="Jogler C."/>
        </authorList>
    </citation>
    <scope>NUCLEOTIDE SEQUENCE [LARGE SCALE GENOMIC DNA]</scope>
    <source>
        <strain evidence="8 9">CA85</strain>
    </source>
</reference>
<feature type="compositionally biased region" description="Low complexity" evidence="5">
    <location>
        <begin position="198"/>
        <end position="207"/>
    </location>
</feature>
<dbReference type="InterPro" id="IPR014284">
    <property type="entry name" value="RNA_pol_sigma-70_dom"/>
</dbReference>
<evidence type="ECO:0000259" key="7">
    <source>
        <dbReference type="Pfam" id="PF04545"/>
    </source>
</evidence>
<name>A0A5C5XNW2_9BACT</name>